<sequence>MTQRDMAGFLNIDVKTLRNWRKNKPNLYKIIIQGFAIEDAIKKAEENAIELKKIFEGLNDKK</sequence>
<keyword evidence="4" id="KW-1185">Reference proteome</keyword>
<dbReference type="Proteomes" id="UP000254504">
    <property type="component" value="Chromosome"/>
</dbReference>
<dbReference type="EMBL" id="CP031367">
    <property type="protein sequence ID" value="AXK49518.1"/>
    <property type="molecule type" value="Genomic_DNA"/>
</dbReference>
<organism evidence="1 3">
    <name type="scientific">Aliarcobacter trophiarum LMG 25534</name>
    <dbReference type="NCBI Taxonomy" id="1032241"/>
    <lineage>
        <taxon>Bacteria</taxon>
        <taxon>Pseudomonadati</taxon>
        <taxon>Campylobacterota</taxon>
        <taxon>Epsilonproteobacteria</taxon>
        <taxon>Campylobacterales</taxon>
        <taxon>Arcobacteraceae</taxon>
        <taxon>Aliarcobacter</taxon>
    </lineage>
</organism>
<gene>
    <name evidence="1" type="ORF">ATR_1695</name>
    <name evidence="2" type="ORF">CRU87_03605</name>
</gene>
<accession>A0AAD0VMK3</accession>
<proteinExistence type="predicted"/>
<name>A0AAD0VMK3_9BACT</name>
<dbReference type="EMBL" id="PDKD01000004">
    <property type="protein sequence ID" value="RXJ92200.1"/>
    <property type="molecule type" value="Genomic_DNA"/>
</dbReference>
<evidence type="ECO:0000313" key="4">
    <source>
        <dbReference type="Proteomes" id="UP000289132"/>
    </source>
</evidence>
<protein>
    <recommendedName>
        <fullName evidence="5">Transcriptional regulator</fullName>
    </recommendedName>
</protein>
<dbReference type="Proteomes" id="UP000289132">
    <property type="component" value="Unassembled WGS sequence"/>
</dbReference>
<evidence type="ECO:0000313" key="2">
    <source>
        <dbReference type="EMBL" id="RXJ92200.1"/>
    </source>
</evidence>
<evidence type="ECO:0008006" key="5">
    <source>
        <dbReference type="Google" id="ProtNLM"/>
    </source>
</evidence>
<dbReference type="KEGG" id="atp:ATR_1695"/>
<reference evidence="2 4" key="1">
    <citation type="submission" date="2017-10" db="EMBL/GenBank/DDBJ databases">
        <title>Genomics of the genus Arcobacter.</title>
        <authorList>
            <person name="Perez-Cataluna A."/>
            <person name="Figueras M.J."/>
        </authorList>
    </citation>
    <scope>NUCLEOTIDE SEQUENCE [LARGE SCALE GENOMIC DNA]</scope>
    <source>
        <strain evidence="2 4">LMG 25534</strain>
    </source>
</reference>
<evidence type="ECO:0000313" key="1">
    <source>
        <dbReference type="EMBL" id="AXK49518.1"/>
    </source>
</evidence>
<dbReference type="AlphaFoldDB" id="A0AAD0VMK3"/>
<reference evidence="1 3" key="2">
    <citation type="submission" date="2018-07" db="EMBL/GenBank/DDBJ databases">
        <title>Complete genome of the Arcobacter trophiarum type strain LMG 25534.</title>
        <authorList>
            <person name="Miller W.G."/>
            <person name="Yee E."/>
        </authorList>
    </citation>
    <scope>NUCLEOTIDE SEQUENCE [LARGE SCALE GENOMIC DNA]</scope>
    <source>
        <strain evidence="1 3">LMG 25534</strain>
    </source>
</reference>
<evidence type="ECO:0000313" key="3">
    <source>
        <dbReference type="Proteomes" id="UP000254504"/>
    </source>
</evidence>
<dbReference type="RefSeq" id="WP_115428984.1">
    <property type="nucleotide sequence ID" value="NZ_CP031367.1"/>
</dbReference>